<evidence type="ECO:0000256" key="1">
    <source>
        <dbReference type="ARBA" id="ARBA00004370"/>
    </source>
</evidence>
<feature type="transmembrane region" description="Helical" evidence="7">
    <location>
        <begin position="254"/>
        <end position="279"/>
    </location>
</feature>
<accession>A0A8S4PYU2</accession>
<evidence type="ECO:0000313" key="8">
    <source>
        <dbReference type="EMBL" id="CAH1799060.1"/>
    </source>
</evidence>
<gene>
    <name evidence="8" type="ORF">OFUS_LOCUS23116</name>
</gene>
<comment type="caution">
    <text evidence="8">The sequence shown here is derived from an EMBL/GenBank/DDBJ whole genome shotgun (WGS) entry which is preliminary data.</text>
</comment>
<dbReference type="Proteomes" id="UP000749559">
    <property type="component" value="Unassembled WGS sequence"/>
</dbReference>
<dbReference type="Pfam" id="PF04505">
    <property type="entry name" value="CD225"/>
    <property type="match status" value="1"/>
</dbReference>
<keyword evidence="3 7" id="KW-0812">Transmembrane</keyword>
<feature type="compositionally biased region" description="Low complexity" evidence="6">
    <location>
        <begin position="101"/>
        <end position="113"/>
    </location>
</feature>
<feature type="region of interest" description="Disordered" evidence="6">
    <location>
        <begin position="67"/>
        <end position="167"/>
    </location>
</feature>
<reference evidence="8" key="1">
    <citation type="submission" date="2022-03" db="EMBL/GenBank/DDBJ databases">
        <authorList>
            <person name="Martin C."/>
        </authorList>
    </citation>
    <scope>NUCLEOTIDE SEQUENCE</scope>
</reference>
<organism evidence="8 9">
    <name type="scientific">Owenia fusiformis</name>
    <name type="common">Polychaete worm</name>
    <dbReference type="NCBI Taxonomy" id="6347"/>
    <lineage>
        <taxon>Eukaryota</taxon>
        <taxon>Metazoa</taxon>
        <taxon>Spiralia</taxon>
        <taxon>Lophotrochozoa</taxon>
        <taxon>Annelida</taxon>
        <taxon>Polychaeta</taxon>
        <taxon>Sedentaria</taxon>
        <taxon>Canalipalpata</taxon>
        <taxon>Sabellida</taxon>
        <taxon>Oweniida</taxon>
        <taxon>Oweniidae</taxon>
        <taxon>Owenia</taxon>
    </lineage>
</organism>
<evidence type="ECO:0000256" key="4">
    <source>
        <dbReference type="ARBA" id="ARBA00022989"/>
    </source>
</evidence>
<evidence type="ECO:0000313" key="9">
    <source>
        <dbReference type="Proteomes" id="UP000749559"/>
    </source>
</evidence>
<dbReference type="GO" id="GO:0016020">
    <property type="term" value="C:membrane"/>
    <property type="evidence" value="ECO:0007669"/>
    <property type="project" value="UniProtKB-SubCell"/>
</dbReference>
<sequence length="289" mass="31596">MVDGEDTTPKKSHNTKNTRLVSSLVPFCEDELYLFMVPNVTCLIGPEGIENQHGYTEKMMDTEQLIDDPRKESEPIDSREEVPPLPAHNIGDAYGTAPPLQQQYGQPESQYGQPGPPYGQPGQQGPQYGQPGSPYGQPGAQQGPQYGQPGAQQGSQYGNAAHQQGPRYGQHVQVMSAPAYPLTNQAVISTQPTQTGMVVIQNPARPPDYLVWSILTTLFCSPCLGITAIIMSIQSKNSAQEGNMEEAKKKSDTAKMLNIVGLTLGIVALIVVLVMRFIVDVKFYHTYKY</sequence>
<evidence type="ECO:0000256" key="5">
    <source>
        <dbReference type="ARBA" id="ARBA00023136"/>
    </source>
</evidence>
<dbReference type="InterPro" id="IPR051423">
    <property type="entry name" value="CD225/Dispanin"/>
</dbReference>
<proteinExistence type="inferred from homology"/>
<comment type="similarity">
    <text evidence="2">Belongs to the CD225/Dispanin family.</text>
</comment>
<keyword evidence="5 7" id="KW-0472">Membrane</keyword>
<evidence type="ECO:0000256" key="3">
    <source>
        <dbReference type="ARBA" id="ARBA00022692"/>
    </source>
</evidence>
<feature type="transmembrane region" description="Helical" evidence="7">
    <location>
        <begin position="209"/>
        <end position="233"/>
    </location>
</feature>
<dbReference type="OrthoDB" id="10038436at2759"/>
<keyword evidence="4 7" id="KW-1133">Transmembrane helix</keyword>
<dbReference type="InterPro" id="IPR007593">
    <property type="entry name" value="CD225/Dispanin_fam"/>
</dbReference>
<evidence type="ECO:0000256" key="7">
    <source>
        <dbReference type="SAM" id="Phobius"/>
    </source>
</evidence>
<comment type="subcellular location">
    <subcellularLocation>
        <location evidence="1">Membrane</location>
    </subcellularLocation>
</comment>
<dbReference type="PANTHER" id="PTHR14948">
    <property type="entry name" value="NG5"/>
    <property type="match status" value="1"/>
</dbReference>
<evidence type="ECO:0000256" key="6">
    <source>
        <dbReference type="SAM" id="MobiDB-lite"/>
    </source>
</evidence>
<name>A0A8S4PYU2_OWEFU</name>
<protein>
    <submittedName>
        <fullName evidence="8">Uncharacterized protein</fullName>
    </submittedName>
</protein>
<dbReference type="PANTHER" id="PTHR14948:SF25">
    <property type="entry name" value="DUF4190 DOMAIN-CONTAINING PROTEIN"/>
    <property type="match status" value="1"/>
</dbReference>
<evidence type="ECO:0000256" key="2">
    <source>
        <dbReference type="ARBA" id="ARBA00006843"/>
    </source>
</evidence>
<dbReference type="AlphaFoldDB" id="A0A8S4PYU2"/>
<keyword evidence="9" id="KW-1185">Reference proteome</keyword>
<feature type="compositionally biased region" description="Low complexity" evidence="6">
    <location>
        <begin position="120"/>
        <end position="158"/>
    </location>
</feature>
<feature type="compositionally biased region" description="Basic and acidic residues" evidence="6">
    <location>
        <begin position="67"/>
        <end position="82"/>
    </location>
</feature>
<dbReference type="EMBL" id="CAIIXF020000011">
    <property type="protein sequence ID" value="CAH1799060.1"/>
    <property type="molecule type" value="Genomic_DNA"/>
</dbReference>